<dbReference type="Pfam" id="PF04966">
    <property type="entry name" value="OprB"/>
    <property type="match status" value="1"/>
</dbReference>
<comment type="caution">
    <text evidence="4">The sequence shown here is derived from an EMBL/GenBank/DDBJ whole genome shotgun (WGS) entry which is preliminary data.</text>
</comment>
<accession>A0A2P7MQP2</accession>
<feature type="domain" description="SLH" evidence="3">
    <location>
        <begin position="43"/>
        <end position="107"/>
    </location>
</feature>
<dbReference type="RefSeq" id="WP_106633069.1">
    <property type="nucleotide sequence ID" value="NZ_PXXO01000020.1"/>
</dbReference>
<dbReference type="Proteomes" id="UP000243002">
    <property type="component" value="Unassembled WGS sequence"/>
</dbReference>
<feature type="signal peptide" evidence="1">
    <location>
        <begin position="1"/>
        <end position="24"/>
    </location>
</feature>
<feature type="coiled-coil region" evidence="2">
    <location>
        <begin position="93"/>
        <end position="138"/>
    </location>
</feature>
<dbReference type="InterPro" id="IPR051465">
    <property type="entry name" value="Cell_Envelope_Struct_Comp"/>
</dbReference>
<keyword evidence="5" id="KW-1185">Reference proteome</keyword>
<dbReference type="NCBIfam" id="NF033921">
    <property type="entry name" value="por_somb"/>
    <property type="match status" value="1"/>
</dbReference>
<dbReference type="PANTHER" id="PTHR43308:SF1">
    <property type="entry name" value="OUTER MEMBRANE PROTEIN ALPHA"/>
    <property type="match status" value="1"/>
</dbReference>
<feature type="chain" id="PRO_5015022982" evidence="1">
    <location>
        <begin position="25"/>
        <end position="494"/>
    </location>
</feature>
<dbReference type="PANTHER" id="PTHR43308">
    <property type="entry name" value="OUTER MEMBRANE PROTEIN ALPHA-RELATED"/>
    <property type="match status" value="1"/>
</dbReference>
<proteinExistence type="inferred from homology"/>
<comment type="similarity">
    <text evidence="1">Belongs to the OprB family.</text>
</comment>
<gene>
    <name evidence="4" type="ORF">C7K55_12535</name>
</gene>
<dbReference type="PROSITE" id="PS51272">
    <property type="entry name" value="SLH"/>
    <property type="match status" value="1"/>
</dbReference>
<evidence type="ECO:0000313" key="4">
    <source>
        <dbReference type="EMBL" id="PSJ03539.1"/>
    </source>
</evidence>
<dbReference type="GO" id="GO:0015288">
    <property type="term" value="F:porin activity"/>
    <property type="evidence" value="ECO:0007669"/>
    <property type="project" value="InterPro"/>
</dbReference>
<dbReference type="InterPro" id="IPR007049">
    <property type="entry name" value="Carb-sel_porin_OprB"/>
</dbReference>
<evidence type="ECO:0000256" key="1">
    <source>
        <dbReference type="RuleBase" id="RU363072"/>
    </source>
</evidence>
<organism evidence="4 5">
    <name type="scientific">Cyanobium usitatum str. Tous</name>
    <dbReference type="NCBI Taxonomy" id="2116684"/>
    <lineage>
        <taxon>Bacteria</taxon>
        <taxon>Bacillati</taxon>
        <taxon>Cyanobacteriota</taxon>
        <taxon>Cyanophyceae</taxon>
        <taxon>Synechococcales</taxon>
        <taxon>Prochlorococcaceae</taxon>
        <taxon>Cyanobium</taxon>
    </lineage>
</organism>
<reference evidence="4 5" key="1">
    <citation type="journal article" date="2018" name="Environ. Microbiol.">
        <title>Ecological and genomic features of two widespread freshwater picocyanobacteria.</title>
        <authorList>
            <person name="Cabello-Yeves P.J."/>
            <person name="Picazo A."/>
            <person name="Camacho A."/>
            <person name="Callieri C."/>
            <person name="Rosselli R."/>
            <person name="Roda-Garcia J.J."/>
            <person name="Coutinho F.H."/>
            <person name="Rodriguez-Valera F."/>
        </authorList>
    </citation>
    <scope>NUCLEOTIDE SEQUENCE [LARGE SCALE GENOMIC DNA]</scope>
    <source>
        <strain evidence="4 5">Tous</strain>
    </source>
</reference>
<dbReference type="EMBL" id="PXXO01000020">
    <property type="protein sequence ID" value="PSJ03539.1"/>
    <property type="molecule type" value="Genomic_DNA"/>
</dbReference>
<sequence>MKLFKQLLVAPAALGLLAPVAATAAELNLDGVNKYASEEQVTSISQFSDVKPTDWAYQALSNLIERYGCVAGYPDGTYKGARAMTRFEAAALLNACLDRVTEVTDELKKLMAEFEKELAILKGRVDGLEAKVGELEANQFSTTTKLKGIATMVLGGAGNVPPFNGANTTDEVTVNYDLRLTLDTSFTGKDLLRTTLRSGNFANSVFGNQNTTLETAFQEDQGFQQAGVDTVGVNRLFYQFPVGENFTVTGGAKVRQDDMLAMWPSVYPADTVLDLFTYAGGRTVYTLGLGAGAGVWYQKDGFSISVNYVSPESVSESSQSGIFTDETITAQIGYAGSNWGAAFAYAYSEGNLGGTVDTNGITLAGYWQPSEAGWMPSISAGFGYADTTAFGTDGAAAWSWMVGLQWADAFMKGNALGTAIGSAGTAVAGGVGTGGIWFDEGTGSSDSATLAWELWYKFQVTDNISVTPALFWIENNAAGFSDTWGGLVKTTFKF</sequence>
<keyword evidence="1" id="KW-0732">Signal</keyword>
<name>A0A2P7MQP2_9CYAN</name>
<keyword evidence="2" id="KW-0175">Coiled coil</keyword>
<dbReference type="Pfam" id="PF00395">
    <property type="entry name" value="SLH"/>
    <property type="match status" value="1"/>
</dbReference>
<evidence type="ECO:0000259" key="3">
    <source>
        <dbReference type="PROSITE" id="PS51272"/>
    </source>
</evidence>
<evidence type="ECO:0000256" key="2">
    <source>
        <dbReference type="SAM" id="Coils"/>
    </source>
</evidence>
<dbReference type="OrthoDB" id="468251at2"/>
<dbReference type="GO" id="GO:0008643">
    <property type="term" value="P:carbohydrate transport"/>
    <property type="evidence" value="ECO:0007669"/>
    <property type="project" value="InterPro"/>
</dbReference>
<dbReference type="InterPro" id="IPR001119">
    <property type="entry name" value="SLH_dom"/>
</dbReference>
<evidence type="ECO:0000313" key="5">
    <source>
        <dbReference type="Proteomes" id="UP000243002"/>
    </source>
</evidence>
<dbReference type="GO" id="GO:0016020">
    <property type="term" value="C:membrane"/>
    <property type="evidence" value="ECO:0007669"/>
    <property type="project" value="InterPro"/>
</dbReference>
<dbReference type="InterPro" id="IPR047684">
    <property type="entry name" value="Por_som-like"/>
</dbReference>
<dbReference type="AlphaFoldDB" id="A0A2P7MQP2"/>
<protein>
    <submittedName>
        <fullName evidence="4">Porin</fullName>
    </submittedName>
</protein>